<name>A0ABV6JE95_9BACL</name>
<organism evidence="1 2">
    <name type="scientific">Paenibacillus mendelii</name>
    <dbReference type="NCBI Taxonomy" id="206163"/>
    <lineage>
        <taxon>Bacteria</taxon>
        <taxon>Bacillati</taxon>
        <taxon>Bacillota</taxon>
        <taxon>Bacilli</taxon>
        <taxon>Bacillales</taxon>
        <taxon>Paenibacillaceae</taxon>
        <taxon>Paenibacillus</taxon>
    </lineage>
</organism>
<comment type="caution">
    <text evidence="1">The sequence shown here is derived from an EMBL/GenBank/DDBJ whole genome shotgun (WGS) entry which is preliminary data.</text>
</comment>
<protein>
    <submittedName>
        <fullName evidence="1">Uncharacterized protein</fullName>
    </submittedName>
</protein>
<dbReference type="RefSeq" id="WP_204815378.1">
    <property type="nucleotide sequence ID" value="NZ_JANHOF010000001.1"/>
</dbReference>
<reference evidence="1 2" key="1">
    <citation type="submission" date="2024-09" db="EMBL/GenBank/DDBJ databases">
        <authorList>
            <person name="Sun Q."/>
            <person name="Mori K."/>
        </authorList>
    </citation>
    <scope>NUCLEOTIDE SEQUENCE [LARGE SCALE GENOMIC DNA]</scope>
    <source>
        <strain evidence="1 2">CCM 4839</strain>
    </source>
</reference>
<evidence type="ECO:0000313" key="2">
    <source>
        <dbReference type="Proteomes" id="UP001589818"/>
    </source>
</evidence>
<proteinExistence type="predicted"/>
<gene>
    <name evidence="1" type="ORF">ACFFJ8_22990</name>
</gene>
<dbReference type="EMBL" id="JBHLVF010000041">
    <property type="protein sequence ID" value="MFC0394219.1"/>
    <property type="molecule type" value="Genomic_DNA"/>
</dbReference>
<keyword evidence="2" id="KW-1185">Reference proteome</keyword>
<evidence type="ECO:0000313" key="1">
    <source>
        <dbReference type="EMBL" id="MFC0394219.1"/>
    </source>
</evidence>
<accession>A0ABV6JE95</accession>
<sequence>MTVKTGYPDNDPLFRHTPDRLEMECICKEYCLGKFVHNHGDLGGAYNVNLKIETTKGFYVIRIAFGLASDDRDYTY</sequence>
<dbReference type="Proteomes" id="UP001589818">
    <property type="component" value="Unassembled WGS sequence"/>
</dbReference>